<gene>
    <name evidence="1" type="ORF">PSON_ATCC_30995.1.T0350062</name>
</gene>
<organism evidence="1 2">
    <name type="scientific">Paramecium sonneborni</name>
    <dbReference type="NCBI Taxonomy" id="65129"/>
    <lineage>
        <taxon>Eukaryota</taxon>
        <taxon>Sar</taxon>
        <taxon>Alveolata</taxon>
        <taxon>Ciliophora</taxon>
        <taxon>Intramacronucleata</taxon>
        <taxon>Oligohymenophorea</taxon>
        <taxon>Peniculida</taxon>
        <taxon>Parameciidae</taxon>
        <taxon>Paramecium</taxon>
    </lineage>
</organism>
<protein>
    <submittedName>
        <fullName evidence="1">Uncharacterized protein</fullName>
    </submittedName>
</protein>
<keyword evidence="2" id="KW-1185">Reference proteome</keyword>
<proteinExistence type="predicted"/>
<reference evidence="1" key="1">
    <citation type="submission" date="2021-01" db="EMBL/GenBank/DDBJ databases">
        <authorList>
            <consortium name="Genoscope - CEA"/>
            <person name="William W."/>
        </authorList>
    </citation>
    <scope>NUCLEOTIDE SEQUENCE</scope>
</reference>
<evidence type="ECO:0000313" key="1">
    <source>
        <dbReference type="EMBL" id="CAD8076620.1"/>
    </source>
</evidence>
<sequence length="103" mass="12520">MRERKQQNKNHKINVVIVKKEVISKIVKTQKGSINNINFIKLRNENLSFDATETVIRKYFQCISKLFNFHQSVISVKLEQLRKYLNQYIKKKFKMFGRFKNYF</sequence>
<dbReference type="Proteomes" id="UP000692954">
    <property type="component" value="Unassembled WGS sequence"/>
</dbReference>
<name>A0A8S1M8L2_9CILI</name>
<accession>A0A8S1M8L2</accession>
<dbReference type="AlphaFoldDB" id="A0A8S1M8L2"/>
<dbReference type="EMBL" id="CAJJDN010000035">
    <property type="protein sequence ID" value="CAD8076620.1"/>
    <property type="molecule type" value="Genomic_DNA"/>
</dbReference>
<comment type="caution">
    <text evidence="1">The sequence shown here is derived from an EMBL/GenBank/DDBJ whole genome shotgun (WGS) entry which is preliminary data.</text>
</comment>
<evidence type="ECO:0000313" key="2">
    <source>
        <dbReference type="Proteomes" id="UP000692954"/>
    </source>
</evidence>